<name>A0A7R8W229_9CRUS</name>
<dbReference type="EMBL" id="OB660191">
    <property type="protein sequence ID" value="CAD7223377.1"/>
    <property type="molecule type" value="Genomic_DNA"/>
</dbReference>
<proteinExistence type="predicted"/>
<evidence type="ECO:0000313" key="1">
    <source>
        <dbReference type="EMBL" id="CAD7223377.1"/>
    </source>
</evidence>
<sequence>MRRYSPRRKLSLRR</sequence>
<protein>
    <submittedName>
        <fullName evidence="1">Uncharacterized protein</fullName>
    </submittedName>
</protein>
<reference evidence="1" key="1">
    <citation type="submission" date="2020-11" db="EMBL/GenBank/DDBJ databases">
        <authorList>
            <person name="Tran Van P."/>
        </authorList>
    </citation>
    <scope>NUCLEOTIDE SEQUENCE</scope>
</reference>
<gene>
    <name evidence="1" type="ORF">CTOB1V02_LOCUS1362</name>
</gene>
<organism evidence="1">
    <name type="scientific">Cyprideis torosa</name>
    <dbReference type="NCBI Taxonomy" id="163714"/>
    <lineage>
        <taxon>Eukaryota</taxon>
        <taxon>Metazoa</taxon>
        <taxon>Ecdysozoa</taxon>
        <taxon>Arthropoda</taxon>
        <taxon>Crustacea</taxon>
        <taxon>Oligostraca</taxon>
        <taxon>Ostracoda</taxon>
        <taxon>Podocopa</taxon>
        <taxon>Podocopida</taxon>
        <taxon>Cytherocopina</taxon>
        <taxon>Cytheroidea</taxon>
        <taxon>Cytherideidae</taxon>
        <taxon>Cyprideis</taxon>
    </lineage>
</organism>
<accession>A0A7R8W229</accession>